<dbReference type="Proteomes" id="UP001320972">
    <property type="component" value="Unassembled WGS sequence"/>
</dbReference>
<reference evidence="1 2" key="1">
    <citation type="submission" date="2022-09" db="EMBL/GenBank/DDBJ databases">
        <title>Enrichment on poylsaccharides allowed isolation of novel metabolic and taxonomic groups of Haloarchaea.</title>
        <authorList>
            <person name="Sorokin D.Y."/>
            <person name="Elcheninov A.G."/>
            <person name="Khizhniak T.V."/>
            <person name="Kolganova T.V."/>
            <person name="Kublanov I.V."/>
        </authorList>
    </citation>
    <scope>NUCLEOTIDE SEQUENCE [LARGE SCALE GENOMIC DNA]</scope>
    <source>
        <strain evidence="1 2">AArc-m2/3/4</strain>
    </source>
</reference>
<gene>
    <name evidence="1" type="ORF">OB955_03410</name>
</gene>
<proteinExistence type="predicted"/>
<comment type="caution">
    <text evidence="1">The sequence shown here is derived from an EMBL/GenBank/DDBJ whole genome shotgun (WGS) entry which is preliminary data.</text>
</comment>
<organism evidence="1 2">
    <name type="scientific">Natronoglomus mannanivorans</name>
    <dbReference type="NCBI Taxonomy" id="2979990"/>
    <lineage>
        <taxon>Archaea</taxon>
        <taxon>Methanobacteriati</taxon>
        <taxon>Methanobacteriota</taxon>
        <taxon>Stenosarchaea group</taxon>
        <taxon>Halobacteria</taxon>
        <taxon>Halobacteriales</taxon>
        <taxon>Natrialbaceae</taxon>
        <taxon>Natronoglomus</taxon>
    </lineage>
</organism>
<evidence type="ECO:0000313" key="1">
    <source>
        <dbReference type="EMBL" id="MCU4971785.1"/>
    </source>
</evidence>
<sequence>MSSSSSIETTSDAQLAELEMARGVRGIAQEVNLDSSHDNLSDVNNTLEKNSEAFTRQYQNATAERRPAIVDVSVVGVDTEATAISSEATGEVFNSSSRSHGEVGHFVLRLDEDFDGEVTIVANEDEDEVRIEGNSDFSITDVNDESCPVTPTEGTVVFDFSTGTIFGIEDEDHDCEIKLINPNESYESLHIDSDEEVDYELVARGGDPLGGGASGHPAAWTVDLEYTYDTSELSVDREFEVEVYGDRR</sequence>
<name>A0ABT2QA45_9EURY</name>
<protein>
    <submittedName>
        <fullName evidence="1">Uncharacterized protein</fullName>
    </submittedName>
</protein>
<accession>A0ABT2QA45</accession>
<keyword evidence="2" id="KW-1185">Reference proteome</keyword>
<dbReference type="EMBL" id="JAOPKB010000001">
    <property type="protein sequence ID" value="MCU4971785.1"/>
    <property type="molecule type" value="Genomic_DNA"/>
</dbReference>
<evidence type="ECO:0000313" key="2">
    <source>
        <dbReference type="Proteomes" id="UP001320972"/>
    </source>
</evidence>